<feature type="compositionally biased region" description="Polar residues" evidence="2">
    <location>
        <begin position="447"/>
        <end position="458"/>
    </location>
</feature>
<dbReference type="Proteomes" id="UP000502823">
    <property type="component" value="Unassembled WGS sequence"/>
</dbReference>
<evidence type="ECO:0000256" key="2">
    <source>
        <dbReference type="SAM" id="MobiDB-lite"/>
    </source>
</evidence>
<feature type="compositionally biased region" description="Basic and acidic residues" evidence="2">
    <location>
        <begin position="1148"/>
        <end position="1157"/>
    </location>
</feature>
<sequence length="1953" mass="221476">LEETKKVLEEEVTRLKEKLEEVTTERNELESKIKCLGLNISTLYKTATAEIERKDKLIAELRREKDNIIFRRQNKSFSKNTNHASDDSGDGQCSQDITEQNYRPGPEAEQTQFQHPAPEAEQTEFSYPAPEIEQAEFNYPAPEIEQEESYHPAPEIEQTGSHYTAPEIQQTEFNYPAPEIERAESHHPAPEIEQTDSSYAGTDNCASNKLSSHTDVPLGNVLTVFSRRRLHMIPENKKLISFDKSSEDINQESVIPWNLIPITDTERYKHINEKVHNSSSHLNKEYDSFSQNESKRKRSNSENCSYLPKARSTVHAETKPERIHPNARESNVNSSKYISHTMSREPVYRHFYQGDEHKSYSKYKAGRYLHSENYRPRTYSRYAVSEHHSYSKRWELYRIPRITRETSLSRAHRSLRSWPRSRSRSVSQSRIVPGSVQNSAKRRYCSKASSESSRSMLTEISEKSTDPALKLAESDTSTSHMKTWLPRDTQLEVSKDLWCKPPKKFTHDTEPHSVTGASGVELEHSLKTAETKPVVNIPVSPAGSKRGCGSTTLLNLSEHSSFKRTKRAKIVELSTEIKPTEAKTSDLVKNANIKLFSEHNQSGGVKRPLEAKEMDEVHLPDSKRQVLNDITGRECYNYRENDNFTGNKQLYEGTVMKQSSSCSVNENTLKNNKVNGDGADDIKNVDTATLKEKKRAKEQKEETGPQNIKLNVEQPTVDNTGIEKEISSSTRIKSDSPKLNETDINVANKRMTDRHHGERIKFRFERKPSDTKRKASGSCRPQYISRRYHERSRTPISFNSHCKRRSPSELLNKDRAGRRLGNKDEMVRTERSRSRSSEGTSAYREHEKYQMTDSVDGKSVRYLASKVTSEEQRKKNKYSKGDTTESNTSHDYVDKKEKHKVEVDGTKQNATRRQKEECSVNVHQMFLLEITSDNIVINSKIHDDCGSQTESVRIMDSTRSATLHEKQRSSSKELQHGPSTQISVQPSNLNEIIKTNISENNQNYFPTSKSVQIRRSRHNNHDRASQVLISTDNNISSDGADVKHGICGSHKVGCEDKIRKSKDLKDKNKELCTSNSENNENNDEKGKLSIKVEQSKVSNTKETTASDKDEAYDRNLQKENLLESNAKDTVKKDDPKCQTVPDGTVNTENEKNREAEFRNTNAKQNINKSTTEEEIKKREHSSDKKESTNSQDCKRNKQMDEHDKTDVVVSEESKVNKKQASDSENVQQVNSLKKSKDDRVMKSTIQDDCQSKKEKSEVSVSSIMNEKQNSDFKASLCVSPKDITAQLPICNEANKAENTKKAATSSRSRHREEEERVLEESKVYETSGVKHAGYKTRKAISKEMQNKKQCEKTEKMPNSLHKHKDRGQDEECGIEVARMDMDNAEERKKQKKDGTDAEKIGFLETYKEDGISASRIQNGCTGQTESPADRIENFTAGIINKKEKSHYKDSKHVLSKQSVLGSSVPDEINKNENEKENTLRLKISTKEGVTHRMSEKYKILDNVDQKDSKHRSSDEENHENEKNIPNICQNYKTNKEENQQPRLSISQTVVNNAKDNEIRRKYENWSETVHQMSVCSKNVGNGVTETEADHGYIGDVIKSPVDRVNDTTPSAGHRNKKSDCKEFKHVSPGYVDELSLACNENEKGRITRSRSRSCEDGSELMRGLQKHKVPDSTDENHIMPKTDNTESEETMKNNDSKDDDKISSISQNHENMMGKKDFEVEVAQSKAYNVKHRVITRKENHNNTNVQTTGLPESNKGHNTVEPEIQNCTEAQWESIESVNDVTPSEKENTDYKAIQNGKREECITEVSVSHDLSEESAVVSNHKPTDNSVPLSAASSKVSPVINLKFRARRSAEVKLEDSKAVLSVNITPPKKEVRVLLVQGVCTSTVGINSVSETHKSAEDTGNRQNVNVSCNNGDKTNSKTVEAVAKGNGTNTFCSVNVGASATVNINERT</sequence>
<feature type="compositionally biased region" description="Basic and acidic residues" evidence="2">
    <location>
        <begin position="314"/>
        <end position="327"/>
    </location>
</feature>
<feature type="compositionally biased region" description="Basic and acidic residues" evidence="2">
    <location>
        <begin position="1104"/>
        <end position="1136"/>
    </location>
</feature>
<feature type="compositionally biased region" description="Basic residues" evidence="2">
    <location>
        <begin position="414"/>
        <end position="423"/>
    </location>
</feature>
<feature type="compositionally biased region" description="Basic and acidic residues" evidence="2">
    <location>
        <begin position="962"/>
        <end position="975"/>
    </location>
</feature>
<protein>
    <submittedName>
        <fullName evidence="3">Uncharacterized protein</fullName>
    </submittedName>
</protein>
<comment type="caution">
    <text evidence="3">The sequence shown here is derived from an EMBL/GenBank/DDBJ whole genome shotgun (WGS) entry which is preliminary data.</text>
</comment>
<feature type="region of interest" description="Disordered" evidence="2">
    <location>
        <begin position="182"/>
        <end position="213"/>
    </location>
</feature>
<feature type="compositionally biased region" description="Polar residues" evidence="2">
    <location>
        <begin position="1158"/>
        <end position="1169"/>
    </location>
</feature>
<keyword evidence="1" id="KW-0175">Coiled coil</keyword>
<feature type="region of interest" description="Disordered" evidence="2">
    <location>
        <begin position="1642"/>
        <end position="1703"/>
    </location>
</feature>
<evidence type="ECO:0000313" key="4">
    <source>
        <dbReference type="Proteomes" id="UP000502823"/>
    </source>
</evidence>
<feature type="compositionally biased region" description="Polar residues" evidence="2">
    <location>
        <begin position="977"/>
        <end position="987"/>
    </location>
</feature>
<feature type="compositionally biased region" description="Polar residues" evidence="2">
    <location>
        <begin position="1222"/>
        <end position="1232"/>
    </location>
</feature>
<feature type="compositionally biased region" description="Polar residues" evidence="2">
    <location>
        <begin position="195"/>
        <end position="213"/>
    </location>
</feature>
<dbReference type="EMBL" id="BLKM01000214">
    <property type="protein sequence ID" value="GFG30391.1"/>
    <property type="molecule type" value="Genomic_DNA"/>
</dbReference>
<reference evidence="4" key="1">
    <citation type="submission" date="2020-01" db="EMBL/GenBank/DDBJ databases">
        <title>Draft genome sequence of the Termite Coptotermes fromosanus.</title>
        <authorList>
            <person name="Itakura S."/>
            <person name="Yosikawa Y."/>
            <person name="Umezawa K."/>
        </authorList>
    </citation>
    <scope>NUCLEOTIDE SEQUENCE [LARGE SCALE GENOMIC DNA]</scope>
</reference>
<feature type="region of interest" description="Disordered" evidence="2">
    <location>
        <begin position="414"/>
        <end position="481"/>
    </location>
</feature>
<keyword evidence="4" id="KW-1185">Reference proteome</keyword>
<feature type="coiled-coil region" evidence="1">
    <location>
        <begin position="1"/>
        <end position="64"/>
    </location>
</feature>
<feature type="compositionally biased region" description="Basic and acidic residues" evidence="2">
    <location>
        <begin position="1340"/>
        <end position="1355"/>
    </location>
</feature>
<gene>
    <name evidence="3" type="ORF">Cfor_05846</name>
</gene>
<feature type="compositionally biased region" description="Basic and acidic residues" evidence="2">
    <location>
        <begin position="811"/>
        <end position="836"/>
    </location>
</feature>
<feature type="region of interest" description="Disordered" evidence="2">
    <location>
        <begin position="1500"/>
        <end position="1526"/>
    </location>
</feature>
<feature type="non-terminal residue" evidence="3">
    <location>
        <position position="1"/>
    </location>
</feature>
<proteinExistence type="predicted"/>
<name>A0A6L2PD16_COPFO</name>
<dbReference type="InParanoid" id="A0A6L2PD16"/>
<feature type="region of interest" description="Disordered" evidence="2">
    <location>
        <begin position="958"/>
        <end position="987"/>
    </location>
</feature>
<feature type="compositionally biased region" description="Basic and acidic residues" evidence="2">
    <location>
        <begin position="891"/>
        <end position="905"/>
    </location>
</feature>
<feature type="region of interest" description="Disordered" evidence="2">
    <location>
        <begin position="750"/>
        <end position="912"/>
    </location>
</feature>
<feature type="compositionally biased region" description="Basic and acidic residues" evidence="2">
    <location>
        <begin position="750"/>
        <end position="773"/>
    </location>
</feature>
<feature type="region of interest" description="Disordered" evidence="2">
    <location>
        <begin position="274"/>
        <end position="333"/>
    </location>
</feature>
<feature type="region of interest" description="Disordered" evidence="2">
    <location>
        <begin position="1600"/>
        <end position="1620"/>
    </location>
</feature>
<dbReference type="OrthoDB" id="1938039at2759"/>
<feature type="compositionally biased region" description="Basic and acidic residues" evidence="2">
    <location>
        <begin position="1310"/>
        <end position="1322"/>
    </location>
</feature>
<accession>A0A6L2PD16</accession>
<feature type="compositionally biased region" description="Basic and acidic residues" evidence="2">
    <location>
        <begin position="1170"/>
        <end position="1221"/>
    </location>
</feature>
<feature type="region of interest" description="Disordered" evidence="2">
    <location>
        <begin position="70"/>
        <end position="123"/>
    </location>
</feature>
<evidence type="ECO:0000256" key="1">
    <source>
        <dbReference type="SAM" id="Coils"/>
    </source>
</evidence>
<feature type="compositionally biased region" description="Polar residues" evidence="2">
    <location>
        <begin position="1001"/>
        <end position="1011"/>
    </location>
</feature>
<feature type="region of interest" description="Disordered" evidence="2">
    <location>
        <begin position="1001"/>
        <end position="1046"/>
    </location>
</feature>
<feature type="region of interest" description="Disordered" evidence="2">
    <location>
        <begin position="1069"/>
        <end position="1263"/>
    </location>
</feature>
<evidence type="ECO:0000313" key="3">
    <source>
        <dbReference type="EMBL" id="GFG30391.1"/>
    </source>
</evidence>
<feature type="region of interest" description="Disordered" evidence="2">
    <location>
        <begin position="1292"/>
        <end position="1322"/>
    </location>
</feature>
<organism evidence="3 4">
    <name type="scientific">Coptotermes formosanus</name>
    <name type="common">Formosan subterranean termite</name>
    <dbReference type="NCBI Taxonomy" id="36987"/>
    <lineage>
        <taxon>Eukaryota</taxon>
        <taxon>Metazoa</taxon>
        <taxon>Ecdysozoa</taxon>
        <taxon>Arthropoda</taxon>
        <taxon>Hexapoda</taxon>
        <taxon>Insecta</taxon>
        <taxon>Pterygota</taxon>
        <taxon>Neoptera</taxon>
        <taxon>Polyneoptera</taxon>
        <taxon>Dictyoptera</taxon>
        <taxon>Blattodea</taxon>
        <taxon>Blattoidea</taxon>
        <taxon>Termitoidae</taxon>
        <taxon>Rhinotermitidae</taxon>
        <taxon>Coptotermes</taxon>
    </lineage>
</organism>
<feature type="compositionally biased region" description="Basic and acidic residues" evidence="2">
    <location>
        <begin position="274"/>
        <end position="287"/>
    </location>
</feature>
<feature type="compositionally biased region" description="Polar residues" evidence="2">
    <location>
        <begin position="1027"/>
        <end position="1037"/>
    </location>
</feature>
<feature type="compositionally biased region" description="Basic and acidic residues" evidence="2">
    <location>
        <begin position="1500"/>
        <end position="1522"/>
    </location>
</feature>
<feature type="compositionally biased region" description="Basic and acidic residues" evidence="2">
    <location>
        <begin position="868"/>
        <end position="883"/>
    </location>
</feature>
<feature type="compositionally biased region" description="Basic and acidic residues" evidence="2">
    <location>
        <begin position="1668"/>
        <end position="1702"/>
    </location>
</feature>
<feature type="region of interest" description="Disordered" evidence="2">
    <location>
        <begin position="1335"/>
        <end position="1373"/>
    </location>
</feature>
<feature type="compositionally biased region" description="Basic and acidic residues" evidence="2">
    <location>
        <begin position="843"/>
        <end position="859"/>
    </location>
</feature>